<name>A0A0H2R6B2_9AGAM</name>
<dbReference type="EMBL" id="KQ086387">
    <property type="protein sequence ID" value="KLO04988.1"/>
    <property type="molecule type" value="Genomic_DNA"/>
</dbReference>
<sequence length="207" mass="23506">MHTRMIYSNVGNDSNIKDEQHNTLRGEGGHEDGEGTGWTGFEDERGAEWSDFGNEVVLNDEDDKQAEHDYVQARDKAFKGHEMFSKTQRDTAKSGARSANVASVVPLLHLRELHTNPKLLTPVNRVQQLLREQNSPSTRAMLDGQTFGYLRPFTRAMLDGPTFRNIRPFTRAMLDGRKIQNICPFTRAMLDGHNYESSCPFSQAEYN</sequence>
<keyword evidence="3" id="KW-1185">Reference proteome</keyword>
<dbReference type="Proteomes" id="UP000053477">
    <property type="component" value="Unassembled WGS sequence"/>
</dbReference>
<evidence type="ECO:0000313" key="3">
    <source>
        <dbReference type="Proteomes" id="UP000053477"/>
    </source>
</evidence>
<evidence type="ECO:0000313" key="2">
    <source>
        <dbReference type="EMBL" id="KLO04988.1"/>
    </source>
</evidence>
<feature type="compositionally biased region" description="Basic and acidic residues" evidence="1">
    <location>
        <begin position="15"/>
        <end position="33"/>
    </location>
</feature>
<reference evidence="2 3" key="1">
    <citation type="submission" date="2015-04" db="EMBL/GenBank/DDBJ databases">
        <title>Complete genome sequence of Schizopora paradoxa KUC8140, a cosmopolitan wood degrader in East Asia.</title>
        <authorList>
            <consortium name="DOE Joint Genome Institute"/>
            <person name="Min B."/>
            <person name="Park H."/>
            <person name="Jang Y."/>
            <person name="Kim J.-J."/>
            <person name="Kim K.H."/>
            <person name="Pangilinan J."/>
            <person name="Lipzen A."/>
            <person name="Riley R."/>
            <person name="Grigoriev I.V."/>
            <person name="Spatafora J.W."/>
            <person name="Choi I.-G."/>
        </authorList>
    </citation>
    <scope>NUCLEOTIDE SEQUENCE [LARGE SCALE GENOMIC DNA]</scope>
    <source>
        <strain evidence="2 3">KUC8140</strain>
    </source>
</reference>
<gene>
    <name evidence="2" type="ORF">SCHPADRAFT_947283</name>
</gene>
<dbReference type="AlphaFoldDB" id="A0A0H2R6B2"/>
<proteinExistence type="predicted"/>
<evidence type="ECO:0000256" key="1">
    <source>
        <dbReference type="SAM" id="MobiDB-lite"/>
    </source>
</evidence>
<organism evidence="2 3">
    <name type="scientific">Schizopora paradoxa</name>
    <dbReference type="NCBI Taxonomy" id="27342"/>
    <lineage>
        <taxon>Eukaryota</taxon>
        <taxon>Fungi</taxon>
        <taxon>Dikarya</taxon>
        <taxon>Basidiomycota</taxon>
        <taxon>Agaricomycotina</taxon>
        <taxon>Agaricomycetes</taxon>
        <taxon>Hymenochaetales</taxon>
        <taxon>Schizoporaceae</taxon>
        <taxon>Schizopora</taxon>
    </lineage>
</organism>
<dbReference type="InParanoid" id="A0A0H2R6B2"/>
<protein>
    <submittedName>
        <fullName evidence="2">Uncharacterized protein</fullName>
    </submittedName>
</protein>
<feature type="region of interest" description="Disordered" evidence="1">
    <location>
        <begin position="1"/>
        <end position="44"/>
    </location>
</feature>
<accession>A0A0H2R6B2</accession>